<feature type="region of interest" description="Disordered" evidence="1">
    <location>
        <begin position="415"/>
        <end position="451"/>
    </location>
</feature>
<dbReference type="Proteomes" id="UP000826651">
    <property type="component" value="Unassembled WGS sequence"/>
</dbReference>
<comment type="caution">
    <text evidence="2">The sequence shown here is derived from an EMBL/GenBank/DDBJ whole genome shotgun (WGS) entry which is preliminary data.</text>
</comment>
<name>A0ABS7SHX3_9MICO</name>
<feature type="region of interest" description="Disordered" evidence="1">
    <location>
        <begin position="322"/>
        <end position="390"/>
    </location>
</feature>
<feature type="region of interest" description="Disordered" evidence="1">
    <location>
        <begin position="95"/>
        <end position="270"/>
    </location>
</feature>
<reference evidence="2 3" key="1">
    <citation type="submission" date="2021-04" db="EMBL/GenBank/DDBJ databases">
        <title>Ruania sp. nov., isolated from sandy soil of mangrove forest.</title>
        <authorList>
            <person name="Ge X."/>
            <person name="Huang R."/>
            <person name="Liu W."/>
        </authorList>
    </citation>
    <scope>NUCLEOTIDE SEQUENCE [LARGE SCALE GENOMIC DNA]</scope>
    <source>
        <strain evidence="2 3">N2-46</strain>
    </source>
</reference>
<sequence>MSTGRASSTAGSSAAGGGHAVLPGVRGVLPRVGGALGHLAGGGGPAAWCRDTARLTRSVDVLDARVGAVCAAAHAPPRLAEGPMLGRTLAECVGGPGDGAGVPDPVGRRERWRHSGDDDDGGARPGRGSSGVVGGWSEDPFGLGRRGGAPGGPAGSGRWTPAADPVARNTDARNPDAGAPVPQRPGAGAGRTPNHLGQLPPPDACPPAARLRELAEPGDADRRSRPPRPAGQAPRPVHPPHPRPAADTSARPGAAASQLPPPDAGLDHVLERVRAGLGAAGLGALADPASTARRPLRRASAEDALALTASLTRGAGQWRNAWNGTGFGEPGPAVGPARERRDARRTSGDVDRPSTSAVGPTEAGRPGAPLAGWPTPDGRDAAPHARTAAHGLDPRTEFAIAPARPARLVRLAGDAEETEGGEHGWPATWPAGPATASESSAAPGVGGSVPATSVPELERLVARMLTDAARRHGIEA</sequence>
<gene>
    <name evidence="2" type="ORF">KCQ71_26210</name>
</gene>
<feature type="compositionally biased region" description="Low complexity" evidence="1">
    <location>
        <begin position="424"/>
        <end position="436"/>
    </location>
</feature>
<dbReference type="RefSeq" id="WP_223411638.1">
    <property type="nucleotide sequence ID" value="NZ_JAGSHT010000032.1"/>
</dbReference>
<dbReference type="EMBL" id="JAGSHT010000032">
    <property type="protein sequence ID" value="MBZ2199662.1"/>
    <property type="molecule type" value="Genomic_DNA"/>
</dbReference>
<feature type="region of interest" description="Disordered" evidence="1">
    <location>
        <begin position="279"/>
        <end position="298"/>
    </location>
</feature>
<feature type="compositionally biased region" description="Basic and acidic residues" evidence="1">
    <location>
        <begin position="210"/>
        <end position="224"/>
    </location>
</feature>
<proteinExistence type="predicted"/>
<feature type="compositionally biased region" description="Gly residues" evidence="1">
    <location>
        <begin position="123"/>
        <end position="134"/>
    </location>
</feature>
<accession>A0ABS7SHX3</accession>
<evidence type="ECO:0000313" key="2">
    <source>
        <dbReference type="EMBL" id="MBZ2199662.1"/>
    </source>
</evidence>
<evidence type="ECO:0000256" key="1">
    <source>
        <dbReference type="SAM" id="MobiDB-lite"/>
    </source>
</evidence>
<feature type="compositionally biased region" description="Basic and acidic residues" evidence="1">
    <location>
        <begin position="106"/>
        <end position="116"/>
    </location>
</feature>
<keyword evidence="3" id="KW-1185">Reference proteome</keyword>
<organism evidence="2 3">
    <name type="scientific">Occultella gossypii</name>
    <dbReference type="NCBI Taxonomy" id="2800820"/>
    <lineage>
        <taxon>Bacteria</taxon>
        <taxon>Bacillati</taxon>
        <taxon>Actinomycetota</taxon>
        <taxon>Actinomycetes</taxon>
        <taxon>Micrococcales</taxon>
        <taxon>Ruaniaceae</taxon>
        <taxon>Occultella</taxon>
    </lineage>
</organism>
<evidence type="ECO:0000313" key="3">
    <source>
        <dbReference type="Proteomes" id="UP000826651"/>
    </source>
</evidence>
<feature type="compositionally biased region" description="Basic and acidic residues" evidence="1">
    <location>
        <begin position="337"/>
        <end position="352"/>
    </location>
</feature>
<protein>
    <submittedName>
        <fullName evidence="2">Uncharacterized protein</fullName>
    </submittedName>
</protein>
<feature type="compositionally biased region" description="Gly residues" evidence="1">
    <location>
        <begin position="144"/>
        <end position="155"/>
    </location>
</feature>